<evidence type="ECO:0000256" key="3">
    <source>
        <dbReference type="ARBA" id="ARBA00023172"/>
    </source>
</evidence>
<evidence type="ECO:0000313" key="7">
    <source>
        <dbReference type="EMBL" id="AWN22172.1"/>
    </source>
</evidence>
<dbReference type="EMBL" id="CP029494">
    <property type="protein sequence ID" value="AWN22172.1"/>
    <property type="molecule type" value="Genomic_DNA"/>
</dbReference>
<protein>
    <recommendedName>
        <fullName evidence="9">Site-specific integrase</fullName>
    </recommendedName>
</protein>
<dbReference type="Pfam" id="PF00589">
    <property type="entry name" value="Phage_integrase"/>
    <property type="match status" value="1"/>
</dbReference>
<dbReference type="InterPro" id="IPR011010">
    <property type="entry name" value="DNA_brk_join_enz"/>
</dbReference>
<dbReference type="InterPro" id="IPR010998">
    <property type="entry name" value="Integrase_recombinase_N"/>
</dbReference>
<name>A0A2Z3JAZ8_9DEIO</name>
<dbReference type="SUPFAM" id="SSF56349">
    <property type="entry name" value="DNA breaking-rejoining enzymes"/>
    <property type="match status" value="1"/>
</dbReference>
<dbReference type="GO" id="GO:0003677">
    <property type="term" value="F:DNA binding"/>
    <property type="evidence" value="ECO:0007669"/>
    <property type="project" value="UniProtKB-UniRule"/>
</dbReference>
<sequence length="383" mass="42396">MTRQPTKRGNGQGSVRKLPSGRFRFEIMIDGKRFSGIAPSKTAAQQELSKLIADATRGGVVDPSAETVEQYLTRWLEAKKSSRAQRTHDIQAGHLRRDIAPVIGNKRLQKLSPADLRTLFDKLNAHNLGASSQRQIHQFLLTALGEAAGLEIISRNVATLVKPNPPKRNTEGELAAFTPEEAAAFLQAARADHRGAWFEFALSTGMRRGEICGLRWTDLNVKAGTIVVSENVIDSNGKVVVSAPKTRGSRRTVHLSSDVLALLERVKAQQNQERLMLREKWRESGRIFTNSLGGTLLPNNMKRDMARICEAAGVRRLPVHGLRHTYASVSLKRGMPVEVVSKQLGHASVAFTLAQYRTVYQGERESWALNMDDMLPAPKARVD</sequence>
<dbReference type="Pfam" id="PF14659">
    <property type="entry name" value="Phage_int_SAM_3"/>
    <property type="match status" value="1"/>
</dbReference>
<keyword evidence="1" id="KW-0229">DNA integration</keyword>
<organism evidence="7 8">
    <name type="scientific">Deinococcus irradiatisoli</name>
    <dbReference type="NCBI Taxonomy" id="2202254"/>
    <lineage>
        <taxon>Bacteria</taxon>
        <taxon>Thermotogati</taxon>
        <taxon>Deinococcota</taxon>
        <taxon>Deinococci</taxon>
        <taxon>Deinococcales</taxon>
        <taxon>Deinococcaceae</taxon>
        <taxon>Deinococcus</taxon>
    </lineage>
</organism>
<dbReference type="GO" id="GO:0006310">
    <property type="term" value="P:DNA recombination"/>
    <property type="evidence" value="ECO:0007669"/>
    <property type="project" value="UniProtKB-KW"/>
</dbReference>
<dbReference type="PROSITE" id="PS51900">
    <property type="entry name" value="CB"/>
    <property type="match status" value="1"/>
</dbReference>
<dbReference type="InterPro" id="IPR002104">
    <property type="entry name" value="Integrase_catalytic"/>
</dbReference>
<evidence type="ECO:0008006" key="9">
    <source>
        <dbReference type="Google" id="ProtNLM"/>
    </source>
</evidence>
<dbReference type="OrthoDB" id="73608at2"/>
<proteinExistence type="predicted"/>
<evidence type="ECO:0000259" key="6">
    <source>
        <dbReference type="PROSITE" id="PS51900"/>
    </source>
</evidence>
<evidence type="ECO:0000256" key="2">
    <source>
        <dbReference type="ARBA" id="ARBA00023125"/>
    </source>
</evidence>
<keyword evidence="2 4" id="KW-0238">DNA-binding</keyword>
<dbReference type="InterPro" id="IPR050090">
    <property type="entry name" value="Tyrosine_recombinase_XerCD"/>
</dbReference>
<accession>A0A2Z3JAZ8</accession>
<keyword evidence="8" id="KW-1185">Reference proteome</keyword>
<dbReference type="InterPro" id="IPR044068">
    <property type="entry name" value="CB"/>
</dbReference>
<evidence type="ECO:0000256" key="4">
    <source>
        <dbReference type="PROSITE-ProRule" id="PRU01248"/>
    </source>
</evidence>
<feature type="domain" description="Tyr recombinase" evidence="5">
    <location>
        <begin position="172"/>
        <end position="370"/>
    </location>
</feature>
<dbReference type="Gene3D" id="1.10.443.10">
    <property type="entry name" value="Intergrase catalytic core"/>
    <property type="match status" value="1"/>
</dbReference>
<feature type="domain" description="Core-binding (CB)" evidence="6">
    <location>
        <begin position="66"/>
        <end position="141"/>
    </location>
</feature>
<gene>
    <name evidence="7" type="ORF">DKM44_02100</name>
</gene>
<evidence type="ECO:0000256" key="1">
    <source>
        <dbReference type="ARBA" id="ARBA00022908"/>
    </source>
</evidence>
<dbReference type="AlphaFoldDB" id="A0A2Z3JAZ8"/>
<reference evidence="7 8" key="1">
    <citation type="submission" date="2018-05" db="EMBL/GenBank/DDBJ databases">
        <title>Complete Genome Sequence of Deinococcus sp. strain 17bor-2.</title>
        <authorList>
            <person name="Srinivasan S."/>
        </authorList>
    </citation>
    <scope>NUCLEOTIDE SEQUENCE [LARGE SCALE GENOMIC DNA]</scope>
    <source>
        <strain evidence="7 8">17bor-2</strain>
    </source>
</reference>
<dbReference type="InterPro" id="IPR004107">
    <property type="entry name" value="Integrase_SAM-like_N"/>
</dbReference>
<dbReference type="GO" id="GO:0015074">
    <property type="term" value="P:DNA integration"/>
    <property type="evidence" value="ECO:0007669"/>
    <property type="project" value="UniProtKB-KW"/>
</dbReference>
<dbReference type="PROSITE" id="PS51898">
    <property type="entry name" value="TYR_RECOMBINASE"/>
    <property type="match status" value="1"/>
</dbReference>
<evidence type="ECO:0000313" key="8">
    <source>
        <dbReference type="Proteomes" id="UP000245368"/>
    </source>
</evidence>
<dbReference type="Gene3D" id="1.10.150.130">
    <property type="match status" value="1"/>
</dbReference>
<dbReference type="PANTHER" id="PTHR30349">
    <property type="entry name" value="PHAGE INTEGRASE-RELATED"/>
    <property type="match status" value="1"/>
</dbReference>
<dbReference type="CDD" id="cd01189">
    <property type="entry name" value="INT_ICEBs1_C_like"/>
    <property type="match status" value="1"/>
</dbReference>
<dbReference type="CDD" id="cd00048">
    <property type="entry name" value="DSRM_SF"/>
    <property type="match status" value="1"/>
</dbReference>
<keyword evidence="3" id="KW-0233">DNA recombination</keyword>
<dbReference type="KEGG" id="dez:DKM44_02100"/>
<evidence type="ECO:0000259" key="5">
    <source>
        <dbReference type="PROSITE" id="PS51898"/>
    </source>
</evidence>
<dbReference type="InterPro" id="IPR013762">
    <property type="entry name" value="Integrase-like_cat_sf"/>
</dbReference>
<dbReference type="Proteomes" id="UP000245368">
    <property type="component" value="Chromosome"/>
</dbReference>
<dbReference type="PANTHER" id="PTHR30349:SF91">
    <property type="entry name" value="INTA PROTEIN"/>
    <property type="match status" value="1"/>
</dbReference>